<gene>
    <name evidence="1" type="ORF">V6R86_02325</name>
</gene>
<dbReference type="Proteomes" id="UP001382935">
    <property type="component" value="Chromosome"/>
</dbReference>
<accession>A0ABZ2G0P5</accession>
<reference evidence="1 2" key="1">
    <citation type="submission" date="2024-02" db="EMBL/GenBank/DDBJ databases">
        <title>Full genome sequence of Sphingomonas kaistensis.</title>
        <authorList>
            <person name="Poletto B.L."/>
            <person name="Silva G."/>
            <person name="Galante D."/>
            <person name="Campos K.R."/>
            <person name="Santos M.B.N."/>
            <person name="Sacchi C.T."/>
        </authorList>
    </citation>
    <scope>NUCLEOTIDE SEQUENCE [LARGE SCALE GENOMIC DNA]</scope>
    <source>
        <strain evidence="1 2">MA4R</strain>
    </source>
</reference>
<sequence>MSVELQLSLALPDAHKRAIDELNRWRGHCIEAFARLEEAATQTIDCHPLPAGMKRPSVFGERIRVLKALLAEQSDKRAHGLKADLDKMEDDLAWRNRIVHAAGSVYIDRKGTWLWAYRFQPSKAGAPLDRGMLDQKEGQAIETRLSSMVRSLTTRLEPLRTPQA</sequence>
<evidence type="ECO:0000313" key="2">
    <source>
        <dbReference type="Proteomes" id="UP001382935"/>
    </source>
</evidence>
<name>A0ABZ2G0P5_9SPHN</name>
<dbReference type="RefSeq" id="WP_338501718.1">
    <property type="nucleotide sequence ID" value="NZ_CP145607.1"/>
</dbReference>
<dbReference type="EMBL" id="CP145607">
    <property type="protein sequence ID" value="WWM69558.1"/>
    <property type="molecule type" value="Genomic_DNA"/>
</dbReference>
<proteinExistence type="predicted"/>
<evidence type="ECO:0000313" key="1">
    <source>
        <dbReference type="EMBL" id="WWM69558.1"/>
    </source>
</evidence>
<keyword evidence="2" id="KW-1185">Reference proteome</keyword>
<organism evidence="1 2">
    <name type="scientific">Sphingomonas kaistensis</name>
    <dbReference type="NCBI Taxonomy" id="298708"/>
    <lineage>
        <taxon>Bacteria</taxon>
        <taxon>Pseudomonadati</taxon>
        <taxon>Pseudomonadota</taxon>
        <taxon>Alphaproteobacteria</taxon>
        <taxon>Sphingomonadales</taxon>
        <taxon>Sphingomonadaceae</taxon>
        <taxon>Sphingomonas</taxon>
    </lineage>
</organism>
<protein>
    <submittedName>
        <fullName evidence="1">Uncharacterized protein</fullName>
    </submittedName>
</protein>